<evidence type="ECO:0000313" key="2">
    <source>
        <dbReference type="EMBL" id="CAI8048741.1"/>
    </source>
</evidence>
<evidence type="ECO:0000256" key="1">
    <source>
        <dbReference type="SAM" id="MobiDB-lite"/>
    </source>
</evidence>
<sequence length="86" mass="9462">MDPHPEACSKLPSRDYGDDDDGVSGCACAHLLQELPVKVTAQDQELSTVRKDVALLLSELGQTKHILNGISKELTEWKKFDHDSSV</sequence>
<organism evidence="2 3">
    <name type="scientific">Geodia barretti</name>
    <name type="common">Barrett's horny sponge</name>
    <dbReference type="NCBI Taxonomy" id="519541"/>
    <lineage>
        <taxon>Eukaryota</taxon>
        <taxon>Metazoa</taxon>
        <taxon>Porifera</taxon>
        <taxon>Demospongiae</taxon>
        <taxon>Heteroscleromorpha</taxon>
        <taxon>Tetractinellida</taxon>
        <taxon>Astrophorina</taxon>
        <taxon>Geodiidae</taxon>
        <taxon>Geodia</taxon>
    </lineage>
</organism>
<reference evidence="2" key="1">
    <citation type="submission" date="2023-03" db="EMBL/GenBank/DDBJ databases">
        <authorList>
            <person name="Steffen K."/>
            <person name="Cardenas P."/>
        </authorList>
    </citation>
    <scope>NUCLEOTIDE SEQUENCE</scope>
</reference>
<dbReference type="EMBL" id="CASHTH010003746">
    <property type="protein sequence ID" value="CAI8048741.1"/>
    <property type="molecule type" value="Genomic_DNA"/>
</dbReference>
<accession>A0AA35TKU2</accession>
<evidence type="ECO:0000313" key="3">
    <source>
        <dbReference type="Proteomes" id="UP001174909"/>
    </source>
</evidence>
<dbReference type="Proteomes" id="UP001174909">
    <property type="component" value="Unassembled WGS sequence"/>
</dbReference>
<proteinExistence type="predicted"/>
<keyword evidence="3" id="KW-1185">Reference proteome</keyword>
<gene>
    <name evidence="2" type="ORF">GBAR_LOCUS26865</name>
</gene>
<feature type="region of interest" description="Disordered" evidence="1">
    <location>
        <begin position="1"/>
        <end position="20"/>
    </location>
</feature>
<protein>
    <submittedName>
        <fullName evidence="2">Uncharacterized protein</fullName>
    </submittedName>
</protein>
<feature type="compositionally biased region" description="Basic and acidic residues" evidence="1">
    <location>
        <begin position="1"/>
        <end position="16"/>
    </location>
</feature>
<comment type="caution">
    <text evidence="2">The sequence shown here is derived from an EMBL/GenBank/DDBJ whole genome shotgun (WGS) entry which is preliminary data.</text>
</comment>
<dbReference type="AlphaFoldDB" id="A0AA35TKU2"/>
<name>A0AA35TKU2_GEOBA</name>